<evidence type="ECO:0000256" key="1">
    <source>
        <dbReference type="SAM" id="Phobius"/>
    </source>
</evidence>
<reference evidence="3" key="1">
    <citation type="submission" date="2018-05" db="EMBL/GenBank/DDBJ databases">
        <title>Genome Sequencing of selected type strains of the family Eggerthellaceae.</title>
        <authorList>
            <person name="Danylec N."/>
            <person name="Stoll D.A."/>
            <person name="Doetsch A."/>
            <person name="Huch M."/>
        </authorList>
    </citation>
    <scope>NUCLEOTIDE SEQUENCE [LARGE SCALE GENOMIC DNA]</scope>
    <source>
        <strain evidence="3">DSM 27213</strain>
    </source>
</reference>
<evidence type="ECO:0000313" key="2">
    <source>
        <dbReference type="EMBL" id="ROT91966.1"/>
    </source>
</evidence>
<accession>A0A423UNM6</accession>
<keyword evidence="1" id="KW-0812">Transmembrane</keyword>
<name>A0A423UNM6_9ACTN</name>
<dbReference type="InterPro" id="IPR036259">
    <property type="entry name" value="MFS_trans_sf"/>
</dbReference>
<feature type="transmembrane region" description="Helical" evidence="1">
    <location>
        <begin position="32"/>
        <end position="56"/>
    </location>
</feature>
<dbReference type="EMBL" id="QIBW01000001">
    <property type="protein sequence ID" value="ROT91966.1"/>
    <property type="molecule type" value="Genomic_DNA"/>
</dbReference>
<dbReference type="RefSeq" id="WP_123649806.1">
    <property type="nucleotide sequence ID" value="NZ_CP168029.1"/>
</dbReference>
<feature type="transmembrane region" description="Helical" evidence="1">
    <location>
        <begin position="68"/>
        <end position="88"/>
    </location>
</feature>
<keyword evidence="1" id="KW-0472">Membrane</keyword>
<dbReference type="SUPFAM" id="SSF103473">
    <property type="entry name" value="MFS general substrate transporter"/>
    <property type="match status" value="1"/>
</dbReference>
<dbReference type="AlphaFoldDB" id="A0A423UNM6"/>
<evidence type="ECO:0008006" key="4">
    <source>
        <dbReference type="Google" id="ProtNLM"/>
    </source>
</evidence>
<keyword evidence="1" id="KW-1133">Transmembrane helix</keyword>
<feature type="transmembrane region" description="Helical" evidence="1">
    <location>
        <begin position="168"/>
        <end position="192"/>
    </location>
</feature>
<feature type="transmembrane region" description="Helical" evidence="1">
    <location>
        <begin position="7"/>
        <end position="26"/>
    </location>
</feature>
<organism evidence="2 3">
    <name type="scientific">Gordonibacter urolithinfaciens</name>
    <dbReference type="NCBI Taxonomy" id="1335613"/>
    <lineage>
        <taxon>Bacteria</taxon>
        <taxon>Bacillati</taxon>
        <taxon>Actinomycetota</taxon>
        <taxon>Coriobacteriia</taxon>
        <taxon>Eggerthellales</taxon>
        <taxon>Eggerthellaceae</taxon>
        <taxon>Gordonibacter</taxon>
    </lineage>
</organism>
<feature type="transmembrane region" description="Helical" evidence="1">
    <location>
        <begin position="135"/>
        <end position="156"/>
    </location>
</feature>
<dbReference type="Proteomes" id="UP000285258">
    <property type="component" value="Unassembled WGS sequence"/>
</dbReference>
<comment type="caution">
    <text evidence="2">The sequence shown here is derived from an EMBL/GenBank/DDBJ whole genome shotgun (WGS) entry which is preliminary data.</text>
</comment>
<proteinExistence type="predicted"/>
<gene>
    <name evidence="2" type="ORF">DMP12_00145</name>
</gene>
<protein>
    <recommendedName>
        <fullName evidence="4">MFS transporter</fullName>
    </recommendedName>
</protein>
<sequence length="202" mass="20372">MARSPLFWVYCLWATCAICAGLMIIGDAKSSALAVGLEAGFATLLVGLVSTTNGAARIVIGMLYDRKGLVAVMAAASLAALAGATALAGSFAPGMRVPGLFVAGALLVGFSYGCVPVIASAFARSLFGEQKYAGNLALANFNMASAAVLSSLAAGFARGAGGTENGDFAVYAAVVAIVVLALLGFAAFVRLLHRRARTDGRS</sequence>
<evidence type="ECO:0000313" key="3">
    <source>
        <dbReference type="Proteomes" id="UP000285258"/>
    </source>
</evidence>
<feature type="transmembrane region" description="Helical" evidence="1">
    <location>
        <begin position="100"/>
        <end position="123"/>
    </location>
</feature>